<dbReference type="GO" id="GO:0046872">
    <property type="term" value="F:metal ion binding"/>
    <property type="evidence" value="ECO:0007669"/>
    <property type="project" value="UniProtKB-KW"/>
</dbReference>
<feature type="binding site" evidence="3">
    <location>
        <position position="55"/>
    </location>
    <ligand>
        <name>a divalent metal cation</name>
        <dbReference type="ChEBI" id="CHEBI:60240"/>
        <label>1</label>
    </ligand>
</feature>
<dbReference type="InterPro" id="IPR036069">
    <property type="entry name" value="DUF34/NIF3_sf"/>
</dbReference>
<keyword evidence="4" id="KW-0812">Transmembrane</keyword>
<dbReference type="GO" id="GO:0005739">
    <property type="term" value="C:mitochondrion"/>
    <property type="evidence" value="ECO:0007669"/>
    <property type="project" value="TreeGrafter"/>
</dbReference>
<keyword evidence="3" id="KW-0479">Metal-binding</keyword>
<dbReference type="PaxDb" id="121845-A0A3Q0JET9"/>
<keyword evidence="5" id="KW-1185">Reference proteome</keyword>
<protein>
    <recommendedName>
        <fullName evidence="2">NIF3-like protein 1</fullName>
    </recommendedName>
</protein>
<comment type="similarity">
    <text evidence="1">Belongs to the GTP cyclohydrolase I type 2/NIF3 family.</text>
</comment>
<dbReference type="RefSeq" id="XP_026685528.1">
    <property type="nucleotide sequence ID" value="XM_026829727.1"/>
</dbReference>
<evidence type="ECO:0000256" key="3">
    <source>
        <dbReference type="PIRSR" id="PIRSR602678-1"/>
    </source>
</evidence>
<dbReference type="Pfam" id="PF01784">
    <property type="entry name" value="DUF34_NIF3"/>
    <property type="match status" value="1"/>
</dbReference>
<dbReference type="Proteomes" id="UP000079169">
    <property type="component" value="Unplaced"/>
</dbReference>
<keyword evidence="4" id="KW-0472">Membrane</keyword>
<dbReference type="GeneID" id="103517741"/>
<dbReference type="AlphaFoldDB" id="A0A3Q0JET9"/>
<dbReference type="PANTHER" id="PTHR13799:SF13">
    <property type="entry name" value="NIF3-LIKE PROTEIN 1"/>
    <property type="match status" value="1"/>
</dbReference>
<evidence type="ECO:0000256" key="4">
    <source>
        <dbReference type="SAM" id="Phobius"/>
    </source>
</evidence>
<accession>A0A3Q0JET9</accession>
<evidence type="ECO:0000313" key="5">
    <source>
        <dbReference type="Proteomes" id="UP000079169"/>
    </source>
</evidence>
<dbReference type="PANTHER" id="PTHR13799">
    <property type="entry name" value="NGG1 INTERACTING FACTOR 3"/>
    <property type="match status" value="1"/>
</dbReference>
<dbReference type="KEGG" id="dci:103517741"/>
<feature type="transmembrane region" description="Helical" evidence="4">
    <location>
        <begin position="62"/>
        <end position="85"/>
    </location>
</feature>
<keyword evidence="4" id="KW-1133">Transmembrane helix</keyword>
<feature type="binding site" evidence="3">
    <location>
        <position position="59"/>
    </location>
    <ligand>
        <name>a divalent metal cation</name>
        <dbReference type="ChEBI" id="CHEBI:60240"/>
        <label>1</label>
    </ligand>
</feature>
<dbReference type="STRING" id="121845.A0A3Q0JET9"/>
<evidence type="ECO:0000256" key="2">
    <source>
        <dbReference type="ARBA" id="ARBA00019069"/>
    </source>
</evidence>
<proteinExistence type="inferred from homology"/>
<organism evidence="5 6">
    <name type="scientific">Diaphorina citri</name>
    <name type="common">Asian citrus psyllid</name>
    <dbReference type="NCBI Taxonomy" id="121845"/>
    <lineage>
        <taxon>Eukaryota</taxon>
        <taxon>Metazoa</taxon>
        <taxon>Ecdysozoa</taxon>
        <taxon>Arthropoda</taxon>
        <taxon>Hexapoda</taxon>
        <taxon>Insecta</taxon>
        <taxon>Pterygota</taxon>
        <taxon>Neoptera</taxon>
        <taxon>Paraneoptera</taxon>
        <taxon>Hemiptera</taxon>
        <taxon>Sternorrhyncha</taxon>
        <taxon>Psylloidea</taxon>
        <taxon>Psyllidae</taxon>
        <taxon>Diaphorininae</taxon>
        <taxon>Diaphorina</taxon>
    </lineage>
</organism>
<dbReference type="Gene3D" id="3.40.1390.30">
    <property type="entry name" value="NIF3 (NGG1p interacting factor 3)-like"/>
    <property type="match status" value="1"/>
</dbReference>
<dbReference type="InterPro" id="IPR002678">
    <property type="entry name" value="DUF34/NIF3"/>
</dbReference>
<sequence length="110" mass="11558">MSCDEIMINSIAVCAGSGGELLRGKKADLYITGEMSHHDVLDATHRGTTVLLLEHSDSELHIIHHVLHVYHILILGFVTGVPGIFRSAVRSGNTVVDAKGSASGGTASAL</sequence>
<evidence type="ECO:0000313" key="6">
    <source>
        <dbReference type="RefSeq" id="XP_026685528.1"/>
    </source>
</evidence>
<dbReference type="SUPFAM" id="SSF102705">
    <property type="entry name" value="NIF3 (NGG1p interacting factor 3)-like"/>
    <property type="match status" value="1"/>
</dbReference>
<gene>
    <name evidence="6" type="primary">LOC103517741</name>
</gene>
<reference evidence="6" key="1">
    <citation type="submission" date="2025-08" db="UniProtKB">
        <authorList>
            <consortium name="RefSeq"/>
        </authorList>
    </citation>
    <scope>IDENTIFICATION</scope>
</reference>
<evidence type="ECO:0000256" key="1">
    <source>
        <dbReference type="ARBA" id="ARBA00006964"/>
    </source>
</evidence>
<name>A0A3Q0JET9_DIACI</name>